<dbReference type="InterPro" id="IPR014440">
    <property type="entry name" value="HCCAis_GSTk"/>
</dbReference>
<evidence type="ECO:0000313" key="5">
    <source>
        <dbReference type="Proteomes" id="UP000464524"/>
    </source>
</evidence>
<dbReference type="SUPFAM" id="SSF52833">
    <property type="entry name" value="Thioredoxin-like"/>
    <property type="match status" value="1"/>
</dbReference>
<dbReference type="Pfam" id="PF01323">
    <property type="entry name" value="DSBA"/>
    <property type="match status" value="1"/>
</dbReference>
<keyword evidence="5" id="KW-1185">Reference proteome</keyword>
<dbReference type="GO" id="GO:0016491">
    <property type="term" value="F:oxidoreductase activity"/>
    <property type="evidence" value="ECO:0007669"/>
    <property type="project" value="InterPro"/>
</dbReference>
<evidence type="ECO:0000256" key="1">
    <source>
        <dbReference type="PIRNR" id="PIRNR006386"/>
    </source>
</evidence>
<dbReference type="GO" id="GO:0018845">
    <property type="term" value="F:2-hydroxychromene-2-carboxylate isomerase activity"/>
    <property type="evidence" value="ECO:0007669"/>
    <property type="project" value="UniProtKB-UniRule"/>
</dbReference>
<dbReference type="RefSeq" id="WP_160177854.1">
    <property type="nucleotide sequence ID" value="NZ_CP047656.1"/>
</dbReference>
<dbReference type="OrthoDB" id="5244108at2"/>
<dbReference type="KEGG" id="pmes:FX988_00117"/>
<accession>A0A857JD05</accession>
<dbReference type="EMBL" id="CP047656">
    <property type="protein sequence ID" value="QHJ09909.1"/>
    <property type="molecule type" value="Genomic_DNA"/>
</dbReference>
<evidence type="ECO:0000259" key="3">
    <source>
        <dbReference type="Pfam" id="PF01323"/>
    </source>
</evidence>
<sequence length="214" mass="24602">MNLSVDVYFSFRSPYSYLVTPDLLKLRDDYRVNLNLKPVLPIALRTKETLFDDPVGQKKVRYIILDAMRRAEYLGMTIAVPNPDPIVQNMATFELSEEQPFIYRLTALGVEAQRQGKGIDFAYAVSHLIWTGTPNWDQGSKLHDAIASIGLDLTQMDAAIQEYDFMLEIEQNQKQLEEAGHWGVPTMVYNLEPFFGQDRINTLRWRLDKQGLKA</sequence>
<feature type="domain" description="DSBA-like thioredoxin" evidence="3">
    <location>
        <begin position="5"/>
        <end position="207"/>
    </location>
</feature>
<comment type="similarity">
    <text evidence="1">Belongs to the GST superfamily. NadH family.</text>
</comment>
<reference evidence="4 5" key="1">
    <citation type="submission" date="2019-12" db="EMBL/GenBank/DDBJ databases">
        <title>Genome sequencing and assembly of endphytes of Porphyra tenera.</title>
        <authorList>
            <person name="Park J.M."/>
            <person name="Shin R."/>
            <person name="Jo S.H."/>
        </authorList>
    </citation>
    <scope>NUCLEOTIDE SEQUENCE [LARGE SCALE GENOMIC DNA]</scope>
    <source>
        <strain evidence="4 5">GPM4</strain>
    </source>
</reference>
<dbReference type="PANTHER" id="PTHR42943">
    <property type="entry name" value="GLUTATHIONE S-TRANSFERASE KAPPA"/>
    <property type="match status" value="1"/>
</dbReference>
<proteinExistence type="inferred from homology"/>
<gene>
    <name evidence="4" type="ORF">FX988_00117</name>
</gene>
<evidence type="ECO:0000256" key="2">
    <source>
        <dbReference type="PIRSR" id="PIRSR006386-1"/>
    </source>
</evidence>
<dbReference type="InterPro" id="IPR001853">
    <property type="entry name" value="DSBA-like_thioredoxin_dom"/>
</dbReference>
<dbReference type="Proteomes" id="UP000464524">
    <property type="component" value="Chromosome"/>
</dbReference>
<organism evidence="4 5">
    <name type="scientific">Paraglaciecola mesophila</name>
    <dbReference type="NCBI Taxonomy" id="197222"/>
    <lineage>
        <taxon>Bacteria</taxon>
        <taxon>Pseudomonadati</taxon>
        <taxon>Pseudomonadota</taxon>
        <taxon>Gammaproteobacteria</taxon>
        <taxon>Alteromonadales</taxon>
        <taxon>Alteromonadaceae</taxon>
        <taxon>Paraglaciecola</taxon>
    </lineage>
</organism>
<dbReference type="PIRSF" id="PIRSF006386">
    <property type="entry name" value="HCCAis_GSTk"/>
    <property type="match status" value="1"/>
</dbReference>
<dbReference type="EC" id="5.99.1.4" evidence="1"/>
<dbReference type="PANTHER" id="PTHR42943:SF2">
    <property type="entry name" value="GLUTATHIONE S-TRANSFERASE KAPPA 1"/>
    <property type="match status" value="1"/>
</dbReference>
<name>A0A857JD05_9ALTE</name>
<keyword evidence="1" id="KW-0413">Isomerase</keyword>
<dbReference type="InterPro" id="IPR051924">
    <property type="entry name" value="GST_Kappa/NadH"/>
</dbReference>
<comment type="catalytic activity">
    <reaction evidence="1">
        <text>2-hydroxychromene-2-carboxylate = (3E)-4-(2-hydroxyphenyl)-2-oxobut-3-enoate</text>
        <dbReference type="Rhea" id="RHEA:27401"/>
        <dbReference type="ChEBI" id="CHEBI:59350"/>
        <dbReference type="ChEBI" id="CHEBI:59353"/>
        <dbReference type="EC" id="5.99.1.4"/>
    </reaction>
</comment>
<feature type="active site" description="Nucleophile" evidence="2">
    <location>
        <position position="13"/>
    </location>
</feature>
<dbReference type="InterPro" id="IPR036249">
    <property type="entry name" value="Thioredoxin-like_sf"/>
</dbReference>
<dbReference type="AlphaFoldDB" id="A0A857JD05"/>
<dbReference type="Gene3D" id="3.40.30.10">
    <property type="entry name" value="Glutaredoxin"/>
    <property type="match status" value="1"/>
</dbReference>
<evidence type="ECO:0000313" key="4">
    <source>
        <dbReference type="EMBL" id="QHJ09909.1"/>
    </source>
</evidence>
<protein>
    <recommendedName>
        <fullName evidence="1">2-hydroxychromene-2-carboxylate isomerase</fullName>
        <ecNumber evidence="1">5.99.1.4</ecNumber>
    </recommendedName>
</protein>